<proteinExistence type="predicted"/>
<accession>A0A5E4D1B7</accession>
<evidence type="ECO:0000313" key="1">
    <source>
        <dbReference type="EMBL" id="VTJ87858.1"/>
    </source>
</evidence>
<dbReference type="Proteomes" id="UP000335636">
    <property type="component" value="Unassembled WGS sequence"/>
</dbReference>
<organism evidence="1 2">
    <name type="scientific">Marmota monax</name>
    <name type="common">Woodchuck</name>
    <dbReference type="NCBI Taxonomy" id="9995"/>
    <lineage>
        <taxon>Eukaryota</taxon>
        <taxon>Metazoa</taxon>
        <taxon>Chordata</taxon>
        <taxon>Craniata</taxon>
        <taxon>Vertebrata</taxon>
        <taxon>Euteleostomi</taxon>
        <taxon>Mammalia</taxon>
        <taxon>Eutheria</taxon>
        <taxon>Euarchontoglires</taxon>
        <taxon>Glires</taxon>
        <taxon>Rodentia</taxon>
        <taxon>Sciuromorpha</taxon>
        <taxon>Sciuridae</taxon>
        <taxon>Xerinae</taxon>
        <taxon>Marmotini</taxon>
        <taxon>Marmota</taxon>
    </lineage>
</organism>
<dbReference type="AlphaFoldDB" id="A0A5E4D1B7"/>
<gene>
    <name evidence="1" type="ORF">MONAX_5E025313</name>
</gene>
<name>A0A5E4D1B7_MARMO</name>
<protein>
    <recommendedName>
        <fullName evidence="3">Cadherin domain-containing protein</fullName>
    </recommendedName>
</protein>
<feature type="non-terminal residue" evidence="1">
    <location>
        <position position="1"/>
    </location>
</feature>
<sequence>NTNNQFTLRRLGVDPPSLVIRQNFQYDVFQGIQDPVTFQLLIEVTDELGGNKARQLSATTTVIIHVLPWTTAQPTSSTKTSTTTVSI</sequence>
<evidence type="ECO:0008006" key="3">
    <source>
        <dbReference type="Google" id="ProtNLM"/>
    </source>
</evidence>
<evidence type="ECO:0000313" key="2">
    <source>
        <dbReference type="Proteomes" id="UP000335636"/>
    </source>
</evidence>
<comment type="caution">
    <text evidence="1">The sequence shown here is derived from an EMBL/GenBank/DDBJ whole genome shotgun (WGS) entry which is preliminary data.</text>
</comment>
<reference evidence="1" key="1">
    <citation type="submission" date="2019-04" db="EMBL/GenBank/DDBJ databases">
        <authorList>
            <person name="Alioto T."/>
            <person name="Alioto T."/>
        </authorList>
    </citation>
    <scope>NUCLEOTIDE SEQUENCE [LARGE SCALE GENOMIC DNA]</scope>
</reference>
<dbReference type="EMBL" id="CABDUW010002742">
    <property type="protein sequence ID" value="VTJ87858.1"/>
    <property type="molecule type" value="Genomic_DNA"/>
</dbReference>
<keyword evidence="2" id="KW-1185">Reference proteome</keyword>